<protein>
    <submittedName>
        <fullName evidence="1">Uncharacterized protein</fullName>
    </submittedName>
</protein>
<proteinExistence type="predicted"/>
<evidence type="ECO:0000313" key="1">
    <source>
        <dbReference type="EMBL" id="SVA81128.1"/>
    </source>
</evidence>
<gene>
    <name evidence="1" type="ORF">METZ01_LOCUS133982</name>
</gene>
<dbReference type="EMBL" id="UINC01019188">
    <property type="protein sequence ID" value="SVA81128.1"/>
    <property type="molecule type" value="Genomic_DNA"/>
</dbReference>
<accession>A0A381YVS2</accession>
<dbReference type="AlphaFoldDB" id="A0A381YVS2"/>
<feature type="non-terminal residue" evidence="1">
    <location>
        <position position="75"/>
    </location>
</feature>
<name>A0A381YVS2_9ZZZZ</name>
<sequence length="75" mass="8530">MDVFLFTAKITPSPLFTKRCYFNNTIFLVCTNSPACILYKYTPALTGMPMESVASHWTDLKPASWVVFTSWDISL</sequence>
<reference evidence="1" key="1">
    <citation type="submission" date="2018-05" db="EMBL/GenBank/DDBJ databases">
        <authorList>
            <person name="Lanie J.A."/>
            <person name="Ng W.-L."/>
            <person name="Kazmierczak K.M."/>
            <person name="Andrzejewski T.M."/>
            <person name="Davidsen T.M."/>
            <person name="Wayne K.J."/>
            <person name="Tettelin H."/>
            <person name="Glass J.I."/>
            <person name="Rusch D."/>
            <person name="Podicherti R."/>
            <person name="Tsui H.-C.T."/>
            <person name="Winkler M.E."/>
        </authorList>
    </citation>
    <scope>NUCLEOTIDE SEQUENCE</scope>
</reference>
<organism evidence="1">
    <name type="scientific">marine metagenome</name>
    <dbReference type="NCBI Taxonomy" id="408172"/>
    <lineage>
        <taxon>unclassified sequences</taxon>
        <taxon>metagenomes</taxon>
        <taxon>ecological metagenomes</taxon>
    </lineage>
</organism>